<feature type="region of interest" description="Disordered" evidence="1">
    <location>
        <begin position="1"/>
        <end position="31"/>
    </location>
</feature>
<evidence type="ECO:0000313" key="3">
    <source>
        <dbReference type="RefSeq" id="XP_022748686.1"/>
    </source>
</evidence>
<dbReference type="Proteomes" id="UP000515121">
    <property type="component" value="Unplaced"/>
</dbReference>
<feature type="compositionally biased region" description="Polar residues" evidence="1">
    <location>
        <begin position="60"/>
        <end position="69"/>
    </location>
</feature>
<dbReference type="KEGG" id="dzi:111298198"/>
<dbReference type="AlphaFoldDB" id="A0A6P5Z8E9"/>
<protein>
    <submittedName>
        <fullName evidence="3">Uncharacterized protein LOC111298198</fullName>
    </submittedName>
</protein>
<dbReference type="InterPro" id="IPR018930">
    <property type="entry name" value="LEA-18"/>
</dbReference>
<dbReference type="GeneID" id="111298198"/>
<evidence type="ECO:0000313" key="2">
    <source>
        <dbReference type="Proteomes" id="UP000515121"/>
    </source>
</evidence>
<accession>A0A6P5Z8E9</accession>
<feature type="compositionally biased region" description="Polar residues" evidence="1">
    <location>
        <begin position="1"/>
        <end position="17"/>
    </location>
</feature>
<proteinExistence type="predicted"/>
<evidence type="ECO:0000256" key="1">
    <source>
        <dbReference type="SAM" id="MobiDB-lite"/>
    </source>
</evidence>
<name>A0A6P5Z8E9_DURZI</name>
<reference evidence="3" key="1">
    <citation type="submission" date="2025-08" db="UniProtKB">
        <authorList>
            <consortium name="RefSeq"/>
        </authorList>
    </citation>
    <scope>IDENTIFICATION</scope>
    <source>
        <tissue evidence="3">Fruit stalk</tissue>
    </source>
</reference>
<gene>
    <name evidence="3" type="primary">LOC111298198</name>
</gene>
<feature type="region of interest" description="Disordered" evidence="1">
    <location>
        <begin position="51"/>
        <end position="90"/>
    </location>
</feature>
<sequence length="90" mass="9549">MSNAKEQTSPKGKSQSQSHKHGMLGGLPLESSPYLKYKDLEDYKRKAYGSEGHLDVKENQGASGSTDAPTLSGAAISDANKTILTHASTN</sequence>
<dbReference type="RefSeq" id="XP_022748686.1">
    <property type="nucleotide sequence ID" value="XM_022892951.1"/>
</dbReference>
<dbReference type="OrthoDB" id="1929004at2759"/>
<keyword evidence="2" id="KW-1185">Reference proteome</keyword>
<organism evidence="2 3">
    <name type="scientific">Durio zibethinus</name>
    <name type="common">Durian</name>
    <dbReference type="NCBI Taxonomy" id="66656"/>
    <lineage>
        <taxon>Eukaryota</taxon>
        <taxon>Viridiplantae</taxon>
        <taxon>Streptophyta</taxon>
        <taxon>Embryophyta</taxon>
        <taxon>Tracheophyta</taxon>
        <taxon>Spermatophyta</taxon>
        <taxon>Magnoliopsida</taxon>
        <taxon>eudicotyledons</taxon>
        <taxon>Gunneridae</taxon>
        <taxon>Pentapetalae</taxon>
        <taxon>rosids</taxon>
        <taxon>malvids</taxon>
        <taxon>Malvales</taxon>
        <taxon>Malvaceae</taxon>
        <taxon>Helicteroideae</taxon>
        <taxon>Durio</taxon>
    </lineage>
</organism>
<feature type="compositionally biased region" description="Polar residues" evidence="1">
    <location>
        <begin position="79"/>
        <end position="90"/>
    </location>
</feature>
<dbReference type="Pfam" id="PF10714">
    <property type="entry name" value="LEA_6"/>
    <property type="match status" value="1"/>
</dbReference>